<dbReference type="AlphaFoldDB" id="A0A7Z3C4G9"/>
<proteinExistence type="predicted"/>
<protein>
    <submittedName>
        <fullName evidence="1">Uncharacterized protein</fullName>
    </submittedName>
</protein>
<dbReference type="EMBL" id="CP027561">
    <property type="protein sequence ID" value="QJP95360.1"/>
    <property type="molecule type" value="Genomic_DNA"/>
</dbReference>
<dbReference type="Proteomes" id="UP000501669">
    <property type="component" value="Chromosome"/>
</dbReference>
<evidence type="ECO:0000313" key="2">
    <source>
        <dbReference type="Proteomes" id="UP000501669"/>
    </source>
</evidence>
<evidence type="ECO:0000313" key="1">
    <source>
        <dbReference type="EMBL" id="QJP95360.1"/>
    </source>
</evidence>
<name>A0A7Z3C4G9_PSEFL</name>
<gene>
    <name evidence="1" type="ORF">C6Y56_12420</name>
</gene>
<organism evidence="1 2">
    <name type="scientific">Pseudomonas fluorescens</name>
    <dbReference type="NCBI Taxonomy" id="294"/>
    <lineage>
        <taxon>Bacteria</taxon>
        <taxon>Pseudomonadati</taxon>
        <taxon>Pseudomonadota</taxon>
        <taxon>Gammaproteobacteria</taxon>
        <taxon>Pseudomonadales</taxon>
        <taxon>Pseudomonadaceae</taxon>
        <taxon>Pseudomonas</taxon>
    </lineage>
</organism>
<reference evidence="1 2" key="1">
    <citation type="submission" date="2018-03" db="EMBL/GenBank/DDBJ databases">
        <title>Complete genome sequence of Pseudomonas fluorescens sp. G7.</title>
        <authorList>
            <person name="Gao C.-H."/>
            <person name="Li Z."/>
            <person name="Cai P."/>
        </authorList>
    </citation>
    <scope>NUCLEOTIDE SEQUENCE [LARGE SCALE GENOMIC DNA]</scope>
    <source>
        <strain evidence="1 2">G7</strain>
    </source>
</reference>
<accession>A0A7Z3C4G9</accession>
<sequence length="133" mass="15334">MKILLAGLVFCVGLWGVSEWWEKALAKPDYAAHISPDGCFRVQTFRPFWLLPNFLHPQAPPDDAFETQWFVRWESPAFFRLYDNRDDQLLGESEIYDLVSYGNRLSWGYGSDTEVRVGLITIGNTRPDCKKGD</sequence>